<evidence type="ECO:0000313" key="4">
    <source>
        <dbReference type="Proteomes" id="UP000641137"/>
    </source>
</evidence>
<dbReference type="GO" id="GO:0051082">
    <property type="term" value="F:unfolded protein binding"/>
    <property type="evidence" value="ECO:0007669"/>
    <property type="project" value="InterPro"/>
</dbReference>
<reference evidence="3" key="2">
    <citation type="submission" date="2020-09" db="EMBL/GenBank/DDBJ databases">
        <authorList>
            <person name="Sun Q."/>
            <person name="Kim S."/>
        </authorList>
    </citation>
    <scope>NUCLEOTIDE SEQUENCE</scope>
    <source>
        <strain evidence="3">KCTC 42097</strain>
    </source>
</reference>
<evidence type="ECO:0000313" key="3">
    <source>
        <dbReference type="EMBL" id="GHC71430.1"/>
    </source>
</evidence>
<reference evidence="3" key="1">
    <citation type="journal article" date="2014" name="Int. J. Syst. Evol. Microbiol.">
        <title>Complete genome sequence of Corynebacterium casei LMG S-19264T (=DSM 44701T), isolated from a smear-ripened cheese.</title>
        <authorList>
            <consortium name="US DOE Joint Genome Institute (JGI-PGF)"/>
            <person name="Walter F."/>
            <person name="Albersmeier A."/>
            <person name="Kalinowski J."/>
            <person name="Ruckert C."/>
        </authorList>
    </citation>
    <scope>NUCLEOTIDE SEQUENCE</scope>
    <source>
        <strain evidence="3">KCTC 42097</strain>
    </source>
</reference>
<dbReference type="InterPro" id="IPR001623">
    <property type="entry name" value="DnaJ_domain"/>
</dbReference>
<gene>
    <name evidence="3" type="ORF">GCM10010136_18610</name>
</gene>
<keyword evidence="4" id="KW-1185">Reference proteome</keyword>
<dbReference type="SUPFAM" id="SSF49493">
    <property type="entry name" value="HSP40/DnaJ peptide-binding domain"/>
    <property type="match status" value="2"/>
</dbReference>
<dbReference type="AlphaFoldDB" id="A0A8J3GHK5"/>
<dbReference type="InterPro" id="IPR002939">
    <property type="entry name" value="DnaJ_C"/>
</dbReference>
<dbReference type="Proteomes" id="UP000641137">
    <property type="component" value="Unassembled WGS sequence"/>
</dbReference>
<accession>A0A8J3GHK5</accession>
<dbReference type="CDD" id="cd06257">
    <property type="entry name" value="DnaJ"/>
    <property type="match status" value="1"/>
</dbReference>
<dbReference type="GO" id="GO:0005737">
    <property type="term" value="C:cytoplasm"/>
    <property type="evidence" value="ECO:0007669"/>
    <property type="project" value="TreeGrafter"/>
</dbReference>
<dbReference type="Gene3D" id="1.10.287.110">
    <property type="entry name" value="DnaJ domain"/>
    <property type="match status" value="1"/>
</dbReference>
<dbReference type="PROSITE" id="PS00636">
    <property type="entry name" value="DNAJ_1"/>
    <property type="match status" value="1"/>
</dbReference>
<dbReference type="Pfam" id="PF01556">
    <property type="entry name" value="DnaJ_C"/>
    <property type="match status" value="1"/>
</dbReference>
<dbReference type="EMBL" id="BMZO01000005">
    <property type="protein sequence ID" value="GHC71430.1"/>
    <property type="molecule type" value="Genomic_DNA"/>
</dbReference>
<organism evidence="3 4">
    <name type="scientific">Limoniibacter endophyticus</name>
    <dbReference type="NCBI Taxonomy" id="1565040"/>
    <lineage>
        <taxon>Bacteria</taxon>
        <taxon>Pseudomonadati</taxon>
        <taxon>Pseudomonadota</taxon>
        <taxon>Alphaproteobacteria</taxon>
        <taxon>Hyphomicrobiales</taxon>
        <taxon>Bartonellaceae</taxon>
        <taxon>Limoniibacter</taxon>
    </lineage>
</organism>
<dbReference type="SMART" id="SM00271">
    <property type="entry name" value="DnaJ"/>
    <property type="match status" value="1"/>
</dbReference>
<dbReference type="InterPro" id="IPR008971">
    <property type="entry name" value="HSP40/DnaJ_pept-bd"/>
</dbReference>
<dbReference type="InterPro" id="IPR036869">
    <property type="entry name" value="J_dom_sf"/>
</dbReference>
<dbReference type="PANTHER" id="PTHR43096:SF52">
    <property type="entry name" value="DNAJ HOMOLOG 1, MITOCHONDRIAL-RELATED"/>
    <property type="match status" value="1"/>
</dbReference>
<protein>
    <submittedName>
        <fullName evidence="3">Molecular chaperone DnaJ</fullName>
    </submittedName>
</protein>
<feature type="domain" description="J" evidence="2">
    <location>
        <begin position="3"/>
        <end position="68"/>
    </location>
</feature>
<evidence type="ECO:0000256" key="1">
    <source>
        <dbReference type="ARBA" id="ARBA00023186"/>
    </source>
</evidence>
<dbReference type="InterPro" id="IPR018253">
    <property type="entry name" value="DnaJ_domain_CS"/>
</dbReference>
<dbReference type="GO" id="GO:0042026">
    <property type="term" value="P:protein refolding"/>
    <property type="evidence" value="ECO:0007669"/>
    <property type="project" value="TreeGrafter"/>
</dbReference>
<name>A0A8J3GHK5_9HYPH</name>
<dbReference type="SUPFAM" id="SSF46565">
    <property type="entry name" value="Chaperone J-domain"/>
    <property type="match status" value="1"/>
</dbReference>
<sequence length="317" mass="33950">MRNPYDVLGVAKNATEKDIKSAFRKLAKKYHPDQNPDDVSAKEKFSQANQAYEILGDKDKRAAFDRGEIDGEGKPRFQGFAGAGAGGEDPFAAFRRAGGSHPGGSPFGQGGSPFGNSEDILSEIFGQAFRGAGGAGPGAGFAGAGRARQQRPRKGEDLQVGLGVTIEDIATVAKVTAQFPDGRSIAIKLPRFVEDGQTIRLRGQGEQVMGGENGDALVKIRIRPHPRYRIEGRDLHVDLPIPLRDAVLGAKVPVETPAGKLALNIPAWSSSDKVLRLKGKGLPLKDSGEGDLFVHVRIMLADEDRDALNELYRGEAF</sequence>
<keyword evidence="1" id="KW-0143">Chaperone</keyword>
<dbReference type="Pfam" id="PF00226">
    <property type="entry name" value="DnaJ"/>
    <property type="match status" value="1"/>
</dbReference>
<dbReference type="PRINTS" id="PR00625">
    <property type="entry name" value="JDOMAIN"/>
</dbReference>
<dbReference type="Gene3D" id="2.60.260.20">
    <property type="entry name" value="Urease metallochaperone UreE, N-terminal domain"/>
    <property type="match status" value="2"/>
</dbReference>
<dbReference type="PANTHER" id="PTHR43096">
    <property type="entry name" value="DNAJ HOMOLOG 1, MITOCHONDRIAL-RELATED"/>
    <property type="match status" value="1"/>
</dbReference>
<dbReference type="PROSITE" id="PS50076">
    <property type="entry name" value="DNAJ_2"/>
    <property type="match status" value="1"/>
</dbReference>
<comment type="caution">
    <text evidence="3">The sequence shown here is derived from an EMBL/GenBank/DDBJ whole genome shotgun (WGS) entry which is preliminary data.</text>
</comment>
<dbReference type="CDD" id="cd10747">
    <property type="entry name" value="DnaJ_C"/>
    <property type="match status" value="1"/>
</dbReference>
<evidence type="ECO:0000259" key="2">
    <source>
        <dbReference type="PROSITE" id="PS50076"/>
    </source>
</evidence>
<proteinExistence type="predicted"/>
<dbReference type="RefSeq" id="WP_189489706.1">
    <property type="nucleotide sequence ID" value="NZ_BMZO01000005.1"/>
</dbReference>